<comment type="similarity">
    <text evidence="2 6">Belongs to the phosphorylase b kinase regulatory chain family.</text>
</comment>
<evidence type="ECO:0000256" key="5">
    <source>
        <dbReference type="ARBA" id="ARBA00023277"/>
    </source>
</evidence>
<evidence type="ECO:0000313" key="10">
    <source>
        <dbReference type="Proteomes" id="UP000243006"/>
    </source>
</evidence>
<dbReference type="PANTHER" id="PTHR10749:SF8">
    <property type="entry name" value="PHOSPHORYLASE B KINASE REGULATORY SUBUNIT BETA"/>
    <property type="match status" value="1"/>
</dbReference>
<dbReference type="InterPro" id="IPR008734">
    <property type="entry name" value="PHK_A/B_su"/>
</dbReference>
<dbReference type="PANTHER" id="PTHR10749">
    <property type="entry name" value="PHOSPHORYLASE B KINASE REGULATORY SUBUNIT"/>
    <property type="match status" value="1"/>
</dbReference>
<dbReference type="GO" id="GO:0016301">
    <property type="term" value="F:kinase activity"/>
    <property type="evidence" value="ECO:0007669"/>
    <property type="project" value="UniProtKB-KW"/>
</dbReference>
<dbReference type="InterPro" id="IPR012341">
    <property type="entry name" value="6hp_glycosidase-like_sf"/>
</dbReference>
<dbReference type="Gene3D" id="1.50.10.10">
    <property type="match status" value="1"/>
</dbReference>
<comment type="pathway">
    <text evidence="1 6">Glycan biosynthesis; glycogen metabolism.</text>
</comment>
<comment type="subcellular location">
    <subcellularLocation>
        <location evidence="6">Cell membrane</location>
        <topology evidence="6">Lipid-anchor</topology>
        <orientation evidence="6">Cytoplasmic side</orientation>
    </subcellularLocation>
</comment>
<comment type="caution">
    <text evidence="9">The sequence shown here is derived from an EMBL/GenBank/DDBJ whole genome shotgun (WGS) entry which is preliminary data.</text>
</comment>
<dbReference type="Pfam" id="PF00723">
    <property type="entry name" value="Glyco_hydro_15"/>
    <property type="match status" value="1"/>
</dbReference>
<dbReference type="Proteomes" id="UP000243006">
    <property type="component" value="Unassembled WGS sequence"/>
</dbReference>
<proteinExistence type="inferred from homology"/>
<dbReference type="SUPFAM" id="SSF48208">
    <property type="entry name" value="Six-hairpin glycosidases"/>
    <property type="match status" value="1"/>
</dbReference>
<evidence type="ECO:0000259" key="8">
    <source>
        <dbReference type="Pfam" id="PF19292"/>
    </source>
</evidence>
<dbReference type="GO" id="GO:0005964">
    <property type="term" value="C:phosphorylase kinase complex"/>
    <property type="evidence" value="ECO:0007669"/>
    <property type="project" value="TreeGrafter"/>
</dbReference>
<evidence type="ECO:0000259" key="7">
    <source>
        <dbReference type="Pfam" id="PF00723"/>
    </source>
</evidence>
<feature type="domain" description="GH15-like" evidence="7">
    <location>
        <begin position="93"/>
        <end position="917"/>
    </location>
</feature>
<dbReference type="EMBL" id="LVZM01003134">
    <property type="protein sequence ID" value="OUC48138.1"/>
    <property type="molecule type" value="Genomic_DNA"/>
</dbReference>
<evidence type="ECO:0000256" key="1">
    <source>
        <dbReference type="ARBA" id="ARBA00005131"/>
    </source>
</evidence>
<keyword evidence="9" id="KW-0808">Transferase</keyword>
<evidence type="ECO:0000256" key="2">
    <source>
        <dbReference type="ARBA" id="ARBA00007128"/>
    </source>
</evidence>
<keyword evidence="4 6" id="KW-0112">Calmodulin-binding</keyword>
<dbReference type="AlphaFoldDB" id="A0A1Y3EYJ0"/>
<dbReference type="InterPro" id="IPR008928">
    <property type="entry name" value="6-hairpin_glycosidase_sf"/>
</dbReference>
<keyword evidence="3 6" id="KW-0321">Glycogen metabolism</keyword>
<dbReference type="GO" id="GO:0005516">
    <property type="term" value="F:calmodulin binding"/>
    <property type="evidence" value="ECO:0007669"/>
    <property type="project" value="UniProtKB-KW"/>
</dbReference>
<protein>
    <recommendedName>
        <fullName evidence="6">Phosphorylase b kinase regulatory subunit</fullName>
    </recommendedName>
</protein>
<keyword evidence="6" id="KW-0636">Prenylation</keyword>
<keyword evidence="6" id="KW-0472">Membrane</keyword>
<sequence length="1135" mass="129442">MKQLANAHPLKNCNFILENHNIYTVKLQCGTAYISKQLKLSMVTGNYVQNDVCTRNSMLEERPFSPDSTQLLHPGMSLNVRFSASEKVAAQQQLDYYYAVVKKQILQFQSYTTGLYPRYSTENNVGYVRDSLYCAMTCWALSRGYLRLNDDQGRYYELGQAAVKTMRGILLCWMRQSDKIENFKRVHSATYALHSKFNLLTGEAVEGTEKYGHLQIDVVALFIFTLVQMITSGLEIIYTTDEVSFVQNIVFYIERAYRTPDFGMWEMGTRYNDGTPELHASSIGMVKAALEAINGCNLYGSKGTVGSVIYVDIDAHNRNRTTFETLLPRESNSKNVDASLIPTISFPCFAAHDESLYHRTFAKCIRKLKGKYGFKRFLRDGKFCVLENPNRQFYQSGETKLFQGVECQWPMFFVYMIIDGVYMGNQRQVKDYADLLEPLLIMENNQAIMPHYYYFQTESIYHERSHPGSQIMLPSLGKGLFLWGQALYIISCLLKENLIHVSDIDPSYRHLPANQRPKMDNRHSVFQGSLRNPVLQIAFITESQKLQTMLSTYGITTQTLHQVEPVQIWSSGQMVKVFENLGKNVRLQLSGRPNRPLGALGTSKIYRVFGETVLCYPLLFDVQDFYLSSDTEVLIDDIKRDLKFIECRWQLAGRPTICLLLTEELVCGEHFSKVLNLLVDLKSGLCNGIQVRVGRLQNLLSAGCFEHLDFAPQGSSIDFIPEPMREVKSMSDYSSLSDLSHCLMEAVTDKDFNPFKTQPTEEIIATLKNLPKAALYTQCRLLWLLYERHGVDFKIVDDVTVRVKLERVCRQAALSKTWRVVRYCAALLRKVVDSLAPSITSILVRGKRLTVGVFGGEEVIIDSPMTPNVIEEELYRVCFPHNIAACVLQQELIIVLGHFVSVEPELFIGILKVRIGWLVHALNLMLNFGNKEGNSSVYDLSPTDVKLLVRSLLSMKNFSQLTAMQQRQLNGSLNRVPPDFYEHMWRTLERTSDGIVVASCHLPQQPTLSDMTEYELNFALTIDELLSRIQVPEYRQVMVELFVILSIILQRNPELKFNKKVDMDRLISQAFGYYAADKNLTDRQDMTPFYELYPHFLGGSSTYLAKVLINDLLSIEADGGDSKKQLSCDTGCRVS</sequence>
<organism evidence="9 10">
    <name type="scientific">Trichinella nativa</name>
    <dbReference type="NCBI Taxonomy" id="6335"/>
    <lineage>
        <taxon>Eukaryota</taxon>
        <taxon>Metazoa</taxon>
        <taxon>Ecdysozoa</taxon>
        <taxon>Nematoda</taxon>
        <taxon>Enoplea</taxon>
        <taxon>Dorylaimia</taxon>
        <taxon>Trichinellida</taxon>
        <taxon>Trichinellidae</taxon>
        <taxon>Trichinella</taxon>
    </lineage>
</organism>
<accession>A0A1Y3EYJ0</accession>
<dbReference type="GO" id="GO:0005977">
    <property type="term" value="P:glycogen metabolic process"/>
    <property type="evidence" value="ECO:0007669"/>
    <property type="project" value="UniProtKB-UniPathway"/>
</dbReference>
<evidence type="ECO:0000256" key="6">
    <source>
        <dbReference type="RuleBase" id="RU364123"/>
    </source>
</evidence>
<evidence type="ECO:0000256" key="3">
    <source>
        <dbReference type="ARBA" id="ARBA00022600"/>
    </source>
</evidence>
<keyword evidence="5 6" id="KW-0119">Carbohydrate metabolism</keyword>
<feature type="domain" description="Phosphorylase b kinase regulatory subunit alpha/beta C-terminal" evidence="8">
    <location>
        <begin position="964"/>
        <end position="1071"/>
    </location>
</feature>
<evidence type="ECO:0000256" key="4">
    <source>
        <dbReference type="ARBA" id="ARBA00022860"/>
    </source>
</evidence>
<dbReference type="GO" id="GO:0005886">
    <property type="term" value="C:plasma membrane"/>
    <property type="evidence" value="ECO:0007669"/>
    <property type="project" value="UniProtKB-SubCell"/>
</dbReference>
<dbReference type="InterPro" id="IPR045583">
    <property type="entry name" value="KPBA/B_C"/>
</dbReference>
<keyword evidence="9" id="KW-0418">Kinase</keyword>
<keyword evidence="6" id="KW-0449">Lipoprotein</keyword>
<dbReference type="UniPathway" id="UPA00163"/>
<reference evidence="9 10" key="1">
    <citation type="submission" date="2015-04" db="EMBL/GenBank/DDBJ databases">
        <title>Draft genome of the roundworm Trichinella nativa.</title>
        <authorList>
            <person name="Mitreva M."/>
        </authorList>
    </citation>
    <scope>NUCLEOTIDE SEQUENCE [LARGE SCALE GENOMIC DNA]</scope>
    <source>
        <strain evidence="9 10">ISS45</strain>
    </source>
</reference>
<gene>
    <name evidence="9" type="ORF">D917_01266</name>
</gene>
<evidence type="ECO:0000313" key="9">
    <source>
        <dbReference type="EMBL" id="OUC48138.1"/>
    </source>
</evidence>
<keyword evidence="6" id="KW-1003">Cell membrane</keyword>
<dbReference type="InterPro" id="IPR011613">
    <property type="entry name" value="GH15-like"/>
</dbReference>
<dbReference type="Pfam" id="PF19292">
    <property type="entry name" value="KPBB_C"/>
    <property type="match status" value="1"/>
</dbReference>
<comment type="function">
    <text evidence="6">Phosphorylase b kinase catalyzes the phosphorylation of serine in certain substrates, including troponin I.</text>
</comment>
<name>A0A1Y3EYJ0_9BILA</name>